<evidence type="ECO:0000313" key="3">
    <source>
        <dbReference type="Proteomes" id="UP001501470"/>
    </source>
</evidence>
<protein>
    <recommendedName>
        <fullName evidence="4">Lipocalin-like domain-containing protein</fullName>
    </recommendedName>
</protein>
<sequence>MRTAAWVVVAVLGGACFLDRLAASRHSEQRDVVLTTDIVAGVWVGHVSGATYTFRPDGTFDASGVPTATFDDKAFHVGGPFGPFRCKGSWRIAEDRHLLVLGMTSVRDEHDKQPYPQPREVTFTATQWVSDPPDDPVEPITLGHGKDGMTKR</sequence>
<proteinExistence type="predicted"/>
<dbReference type="PROSITE" id="PS51257">
    <property type="entry name" value="PROKAR_LIPOPROTEIN"/>
    <property type="match status" value="1"/>
</dbReference>
<keyword evidence="3" id="KW-1185">Reference proteome</keyword>
<feature type="region of interest" description="Disordered" evidence="1">
    <location>
        <begin position="124"/>
        <end position="152"/>
    </location>
</feature>
<evidence type="ECO:0000313" key="2">
    <source>
        <dbReference type="EMBL" id="GAA1557469.1"/>
    </source>
</evidence>
<name>A0ABP4NAD1_9ACTN</name>
<reference evidence="3" key="1">
    <citation type="journal article" date="2019" name="Int. J. Syst. Evol. Microbiol.">
        <title>The Global Catalogue of Microorganisms (GCM) 10K type strain sequencing project: providing services to taxonomists for standard genome sequencing and annotation.</title>
        <authorList>
            <consortium name="The Broad Institute Genomics Platform"/>
            <consortium name="The Broad Institute Genome Sequencing Center for Infectious Disease"/>
            <person name="Wu L."/>
            <person name="Ma J."/>
        </authorList>
    </citation>
    <scope>NUCLEOTIDE SEQUENCE [LARGE SCALE GENOMIC DNA]</scope>
    <source>
        <strain evidence="3">JCM 15933</strain>
    </source>
</reference>
<evidence type="ECO:0008006" key="4">
    <source>
        <dbReference type="Google" id="ProtNLM"/>
    </source>
</evidence>
<gene>
    <name evidence="2" type="ORF">GCM10009827_093000</name>
</gene>
<evidence type="ECO:0000256" key="1">
    <source>
        <dbReference type="SAM" id="MobiDB-lite"/>
    </source>
</evidence>
<organism evidence="2 3">
    <name type="scientific">Dactylosporangium maewongense</name>
    <dbReference type="NCBI Taxonomy" id="634393"/>
    <lineage>
        <taxon>Bacteria</taxon>
        <taxon>Bacillati</taxon>
        <taxon>Actinomycetota</taxon>
        <taxon>Actinomycetes</taxon>
        <taxon>Micromonosporales</taxon>
        <taxon>Micromonosporaceae</taxon>
        <taxon>Dactylosporangium</taxon>
    </lineage>
</organism>
<dbReference type="Proteomes" id="UP001501470">
    <property type="component" value="Unassembled WGS sequence"/>
</dbReference>
<accession>A0ABP4NAD1</accession>
<dbReference type="EMBL" id="BAAAQD010000026">
    <property type="protein sequence ID" value="GAA1557469.1"/>
    <property type="molecule type" value="Genomic_DNA"/>
</dbReference>
<comment type="caution">
    <text evidence="2">The sequence shown here is derived from an EMBL/GenBank/DDBJ whole genome shotgun (WGS) entry which is preliminary data.</text>
</comment>